<evidence type="ECO:0000313" key="3">
    <source>
        <dbReference type="Proteomes" id="UP001500443"/>
    </source>
</evidence>
<dbReference type="Proteomes" id="UP001500443">
    <property type="component" value="Unassembled WGS sequence"/>
</dbReference>
<feature type="region of interest" description="Disordered" evidence="1">
    <location>
        <begin position="65"/>
        <end position="115"/>
    </location>
</feature>
<sequence length="115" mass="11962">MSALPHPASAELLQLAAATRPDWAPADVSEALAAAHAASMTWPQVLAAMGRLMADPEALPADLVQAAPQPWRPGLGPADPEHAARAAATARQGIRRRLAAPPTEPTTSPDRDENP</sequence>
<accession>A0ABN2X9E3</accession>
<protein>
    <submittedName>
        <fullName evidence="2">Uncharacterized protein</fullName>
    </submittedName>
</protein>
<evidence type="ECO:0000313" key="2">
    <source>
        <dbReference type="EMBL" id="GAA2107694.1"/>
    </source>
</evidence>
<evidence type="ECO:0000256" key="1">
    <source>
        <dbReference type="SAM" id="MobiDB-lite"/>
    </source>
</evidence>
<name>A0ABN2X9E3_9ACTN</name>
<organism evidence="2 3">
    <name type="scientific">Streptomyces synnematoformans</name>
    <dbReference type="NCBI Taxonomy" id="415721"/>
    <lineage>
        <taxon>Bacteria</taxon>
        <taxon>Bacillati</taxon>
        <taxon>Actinomycetota</taxon>
        <taxon>Actinomycetes</taxon>
        <taxon>Kitasatosporales</taxon>
        <taxon>Streptomycetaceae</taxon>
        <taxon>Streptomyces</taxon>
    </lineage>
</organism>
<keyword evidence="3" id="KW-1185">Reference proteome</keyword>
<proteinExistence type="predicted"/>
<reference evidence="2 3" key="1">
    <citation type="journal article" date="2019" name="Int. J. Syst. Evol. Microbiol.">
        <title>The Global Catalogue of Microorganisms (GCM) 10K type strain sequencing project: providing services to taxonomists for standard genome sequencing and annotation.</title>
        <authorList>
            <consortium name="The Broad Institute Genomics Platform"/>
            <consortium name="The Broad Institute Genome Sequencing Center for Infectious Disease"/>
            <person name="Wu L."/>
            <person name="Ma J."/>
        </authorList>
    </citation>
    <scope>NUCLEOTIDE SEQUENCE [LARGE SCALE GENOMIC DNA]</scope>
    <source>
        <strain evidence="2 3">JCM 15481</strain>
    </source>
</reference>
<dbReference type="RefSeq" id="WP_344287004.1">
    <property type="nucleotide sequence ID" value="NZ_BAAAPF010000003.1"/>
</dbReference>
<dbReference type="EMBL" id="BAAAPF010000003">
    <property type="protein sequence ID" value="GAA2107694.1"/>
    <property type="molecule type" value="Genomic_DNA"/>
</dbReference>
<comment type="caution">
    <text evidence="2">The sequence shown here is derived from an EMBL/GenBank/DDBJ whole genome shotgun (WGS) entry which is preliminary data.</text>
</comment>
<gene>
    <name evidence="2" type="ORF">GCM10009802_02970</name>
</gene>